<sequence>MPLISVELLMSDQEVNASMASDLDVGVASESKTPGAQLAAVRQSHGWSVEQVASQLNLAPRQIHAIESDDYAALPGMPIARGFIRAYAKLLKVDAVPLLATISGDAAVANEGITPPRTLSMPFAETRLPTMVSRQGFSGKRLTGVLAVVALVAGLGMAQQSGKLGEMLQSLTSALGHSDALESVSALASATAPAQAEVTVPVSVESLSTATSTGGEAANVAPVVAMAESPVEVATTADTVAPTIEKTAMEHEALVLKAHADSWIEIKRPDNSIVFSGLVKAGKTETIDLPGPVSLVIGNASGVDASLRGTSLELKANTSSNVARLNLK</sequence>
<comment type="caution">
    <text evidence="2">The sequence shown here is derived from an EMBL/GenBank/DDBJ whole genome shotgun (WGS) entry which is preliminary data.</text>
</comment>
<keyword evidence="3" id="KW-1185">Reference proteome</keyword>
<evidence type="ECO:0000313" key="3">
    <source>
        <dbReference type="Proteomes" id="UP000285190"/>
    </source>
</evidence>
<dbReference type="InterPro" id="IPR025194">
    <property type="entry name" value="RodZ-like_C"/>
</dbReference>
<dbReference type="InterPro" id="IPR010982">
    <property type="entry name" value="Lambda_DNA-bd_dom_sf"/>
</dbReference>
<reference evidence="2 3" key="1">
    <citation type="submission" date="2018-09" db="EMBL/GenBank/DDBJ databases">
        <authorList>
            <person name="Zhu H."/>
        </authorList>
    </citation>
    <scope>NUCLEOTIDE SEQUENCE [LARGE SCALE GENOMIC DNA]</scope>
    <source>
        <strain evidence="2 3">K2R10-39</strain>
    </source>
</reference>
<dbReference type="SMART" id="SM00530">
    <property type="entry name" value="HTH_XRE"/>
    <property type="match status" value="1"/>
</dbReference>
<dbReference type="PANTHER" id="PTHR34475:SF1">
    <property type="entry name" value="CYTOSKELETON PROTEIN RODZ"/>
    <property type="match status" value="1"/>
</dbReference>
<name>A0A418X080_9BURK</name>
<feature type="domain" description="HTH cro/C1-type" evidence="1">
    <location>
        <begin position="38"/>
        <end position="98"/>
    </location>
</feature>
<organism evidence="2 3">
    <name type="scientific">Noviherbaspirillum cavernae</name>
    <dbReference type="NCBI Taxonomy" id="2320862"/>
    <lineage>
        <taxon>Bacteria</taxon>
        <taxon>Pseudomonadati</taxon>
        <taxon>Pseudomonadota</taxon>
        <taxon>Betaproteobacteria</taxon>
        <taxon>Burkholderiales</taxon>
        <taxon>Oxalobacteraceae</taxon>
        <taxon>Noviherbaspirillum</taxon>
    </lineage>
</organism>
<dbReference type="GO" id="GO:0003677">
    <property type="term" value="F:DNA binding"/>
    <property type="evidence" value="ECO:0007669"/>
    <property type="project" value="InterPro"/>
</dbReference>
<dbReference type="Pfam" id="PF13464">
    <property type="entry name" value="RodZ_C"/>
    <property type="match status" value="1"/>
</dbReference>
<dbReference type="Pfam" id="PF13413">
    <property type="entry name" value="HTH_25"/>
    <property type="match status" value="1"/>
</dbReference>
<protein>
    <submittedName>
        <fullName evidence="2">Helix-turn-helix domain-containing protein</fullName>
    </submittedName>
</protein>
<dbReference type="AlphaFoldDB" id="A0A418X080"/>
<dbReference type="EMBL" id="QYUN01000002">
    <property type="protein sequence ID" value="RJG05890.1"/>
    <property type="molecule type" value="Genomic_DNA"/>
</dbReference>
<dbReference type="InterPro" id="IPR001387">
    <property type="entry name" value="Cro/C1-type_HTH"/>
</dbReference>
<evidence type="ECO:0000313" key="2">
    <source>
        <dbReference type="EMBL" id="RJG05890.1"/>
    </source>
</evidence>
<dbReference type="CDD" id="cd00093">
    <property type="entry name" value="HTH_XRE"/>
    <property type="match status" value="1"/>
</dbReference>
<dbReference type="Gene3D" id="1.10.260.40">
    <property type="entry name" value="lambda repressor-like DNA-binding domains"/>
    <property type="match status" value="1"/>
</dbReference>
<dbReference type="SUPFAM" id="SSF47413">
    <property type="entry name" value="lambda repressor-like DNA-binding domains"/>
    <property type="match status" value="1"/>
</dbReference>
<dbReference type="PROSITE" id="PS50943">
    <property type="entry name" value="HTH_CROC1"/>
    <property type="match status" value="1"/>
</dbReference>
<accession>A0A418X080</accession>
<evidence type="ECO:0000259" key="1">
    <source>
        <dbReference type="PROSITE" id="PS50943"/>
    </source>
</evidence>
<dbReference type="PANTHER" id="PTHR34475">
    <property type="match status" value="1"/>
</dbReference>
<dbReference type="Proteomes" id="UP000285190">
    <property type="component" value="Unassembled WGS sequence"/>
</dbReference>
<gene>
    <name evidence="2" type="ORF">D3870_07540</name>
</gene>
<proteinExistence type="predicted"/>
<dbReference type="InterPro" id="IPR050400">
    <property type="entry name" value="Bact_Cytoskel_RodZ"/>
</dbReference>